<dbReference type="AlphaFoldDB" id="A0A5M6I8B8"/>
<accession>A0A5M6I8B8</accession>
<dbReference type="RefSeq" id="WP_150063483.1">
    <property type="nucleotide sequence ID" value="NZ_JACHII010000014.1"/>
</dbReference>
<keyword evidence="2" id="KW-1185">Reference proteome</keyword>
<protein>
    <submittedName>
        <fullName evidence="1">Uncharacterized protein</fullName>
    </submittedName>
</protein>
<dbReference type="Proteomes" id="UP000324065">
    <property type="component" value="Unassembled WGS sequence"/>
</dbReference>
<proteinExistence type="predicted"/>
<sequence>MPIFEVVSETRRSRVLKRHYLVRAVDRDAAISLIAADEKAELPTLCMSNVDEPDAPSTITAMSVHPLAKMNARASGLIITEEDWNQVDQRQALNEGWGLFKHDSKGYCLERYDEADRIASDEAAVGHVWQQCLAGSRLHRRALFFLHKVAPAEFAEIARLGLEFTTIMDVSTAKSMAAE</sequence>
<organism evidence="1 2">
    <name type="scientific">Roseospira marina</name>
    <dbReference type="NCBI Taxonomy" id="140057"/>
    <lineage>
        <taxon>Bacteria</taxon>
        <taxon>Pseudomonadati</taxon>
        <taxon>Pseudomonadota</taxon>
        <taxon>Alphaproteobacteria</taxon>
        <taxon>Rhodospirillales</taxon>
        <taxon>Rhodospirillaceae</taxon>
        <taxon>Roseospira</taxon>
    </lineage>
</organism>
<evidence type="ECO:0000313" key="2">
    <source>
        <dbReference type="Proteomes" id="UP000324065"/>
    </source>
</evidence>
<dbReference type="EMBL" id="VWPJ01000018">
    <property type="protein sequence ID" value="KAA5604392.1"/>
    <property type="molecule type" value="Genomic_DNA"/>
</dbReference>
<gene>
    <name evidence="1" type="ORF">F1188_16150</name>
</gene>
<comment type="caution">
    <text evidence="1">The sequence shown here is derived from an EMBL/GenBank/DDBJ whole genome shotgun (WGS) entry which is preliminary data.</text>
</comment>
<evidence type="ECO:0000313" key="1">
    <source>
        <dbReference type="EMBL" id="KAA5604392.1"/>
    </source>
</evidence>
<reference evidence="1 2" key="1">
    <citation type="submission" date="2019-09" db="EMBL/GenBank/DDBJ databases">
        <title>Genome sequence of Roseospira marina, one of the more divergent members of the non-sulfur purple photosynthetic bacterial family, the Rhodospirillaceae.</title>
        <authorList>
            <person name="Meyer T."/>
            <person name="Kyndt J."/>
        </authorList>
    </citation>
    <scope>NUCLEOTIDE SEQUENCE [LARGE SCALE GENOMIC DNA]</scope>
    <source>
        <strain evidence="1 2">DSM 15113</strain>
    </source>
</reference>
<name>A0A5M6I8B8_9PROT</name>